<dbReference type="AlphaFoldDB" id="A0A437JEH7"/>
<dbReference type="InterPro" id="IPR019734">
    <property type="entry name" value="TPR_rpt"/>
</dbReference>
<comment type="caution">
    <text evidence="6">The sequence shown here is derived from an EMBL/GenBank/DDBJ whole genome shotgun (WGS) entry which is preliminary data.</text>
</comment>
<dbReference type="EMBL" id="RZUL01000001">
    <property type="protein sequence ID" value="RVT44012.1"/>
    <property type="molecule type" value="Genomic_DNA"/>
</dbReference>
<name>A0A437JEH7_9SPHN</name>
<feature type="domain" description="Cytochrome c-type biogenesis protein H TPR" evidence="5">
    <location>
        <begin position="47"/>
        <end position="165"/>
    </location>
</feature>
<sequence>MLLGGAAAIALLSVGYAVLRDKTGAPAPQDAASAPLPVQAPADPAALIQQLQNRVGANPGDAEGWQMLGWAYFEGNRYADAARAYKRATALMPGNATFWSSYGEALVMASEKDPMPPQAADAFGKAIAIDAKDPRARYFLAVARDLKGDHKGAIEDWFALLKDTPSGAPWEKDLRRTIEQVGRIHKIDVTARLAQARSATPHPAIAPVATAAIPGPTRSQMQAAAALPKGQQDQMIDGMIASLEGKLKANPANIDGWIMLIRSRMTLGQSARATQAYRQAVAANPAQAARIRNEARLLDVPGI</sequence>
<evidence type="ECO:0000259" key="5">
    <source>
        <dbReference type="Pfam" id="PF23914"/>
    </source>
</evidence>
<dbReference type="InterPro" id="IPR051263">
    <property type="entry name" value="C-type_cytochrome_biogenesis"/>
</dbReference>
<dbReference type="InterPro" id="IPR011990">
    <property type="entry name" value="TPR-like_helical_dom_sf"/>
</dbReference>
<dbReference type="InterPro" id="IPR056413">
    <property type="entry name" value="TPR_CcmH_CycH"/>
</dbReference>
<dbReference type="SMART" id="SM00028">
    <property type="entry name" value="TPR"/>
    <property type="match status" value="3"/>
</dbReference>
<dbReference type="GO" id="GO:0017004">
    <property type="term" value="P:cytochrome complex assembly"/>
    <property type="evidence" value="ECO:0007669"/>
    <property type="project" value="UniProtKB-KW"/>
</dbReference>
<dbReference type="OrthoDB" id="9815847at2"/>
<gene>
    <name evidence="6" type="ORF">ENE74_03130</name>
</gene>
<evidence type="ECO:0000313" key="7">
    <source>
        <dbReference type="Proteomes" id="UP000282977"/>
    </source>
</evidence>
<keyword evidence="2" id="KW-0201">Cytochrome c-type biogenesis</keyword>
<keyword evidence="1" id="KW-0677">Repeat</keyword>
<dbReference type="SUPFAM" id="SSF48452">
    <property type="entry name" value="TPR-like"/>
    <property type="match status" value="1"/>
</dbReference>
<dbReference type="GO" id="GO:0005886">
    <property type="term" value="C:plasma membrane"/>
    <property type="evidence" value="ECO:0007669"/>
    <property type="project" value="TreeGrafter"/>
</dbReference>
<dbReference type="PROSITE" id="PS50005">
    <property type="entry name" value="TPR"/>
    <property type="match status" value="1"/>
</dbReference>
<evidence type="ECO:0000256" key="3">
    <source>
        <dbReference type="ARBA" id="ARBA00022803"/>
    </source>
</evidence>
<reference evidence="6 7" key="1">
    <citation type="submission" date="2019-01" db="EMBL/GenBank/DDBJ databases">
        <authorList>
            <person name="Chen W.-M."/>
        </authorList>
    </citation>
    <scope>NUCLEOTIDE SEQUENCE [LARGE SCALE GENOMIC DNA]</scope>
    <source>
        <strain evidence="6 7">TLA-22</strain>
    </source>
</reference>
<dbReference type="Proteomes" id="UP000282977">
    <property type="component" value="Unassembled WGS sequence"/>
</dbReference>
<dbReference type="Pfam" id="PF23914">
    <property type="entry name" value="TPR_CcmH_CycH"/>
    <property type="match status" value="1"/>
</dbReference>
<protein>
    <submittedName>
        <fullName evidence="6">Tetratricopeptide repeat protein</fullName>
    </submittedName>
</protein>
<accession>A0A437JEH7</accession>
<keyword evidence="7" id="KW-1185">Reference proteome</keyword>
<evidence type="ECO:0000313" key="6">
    <source>
        <dbReference type="EMBL" id="RVT44012.1"/>
    </source>
</evidence>
<evidence type="ECO:0000256" key="4">
    <source>
        <dbReference type="PROSITE-ProRule" id="PRU00339"/>
    </source>
</evidence>
<evidence type="ECO:0000256" key="1">
    <source>
        <dbReference type="ARBA" id="ARBA00022737"/>
    </source>
</evidence>
<dbReference type="PANTHER" id="PTHR47870:SF1">
    <property type="entry name" value="CYTOCHROME C-TYPE BIOGENESIS PROTEIN CCMH"/>
    <property type="match status" value="1"/>
</dbReference>
<dbReference type="Gene3D" id="1.25.40.10">
    <property type="entry name" value="Tetratricopeptide repeat domain"/>
    <property type="match status" value="2"/>
</dbReference>
<organism evidence="6 7">
    <name type="scientific">Sphingobium algorifonticola</name>
    <dbReference type="NCBI Taxonomy" id="2008318"/>
    <lineage>
        <taxon>Bacteria</taxon>
        <taxon>Pseudomonadati</taxon>
        <taxon>Pseudomonadota</taxon>
        <taxon>Alphaproteobacteria</taxon>
        <taxon>Sphingomonadales</taxon>
        <taxon>Sphingomonadaceae</taxon>
        <taxon>Sphingobium</taxon>
    </lineage>
</organism>
<keyword evidence="3 4" id="KW-0802">TPR repeat</keyword>
<feature type="repeat" description="TPR" evidence="4">
    <location>
        <begin position="62"/>
        <end position="95"/>
    </location>
</feature>
<proteinExistence type="predicted"/>
<dbReference type="PANTHER" id="PTHR47870">
    <property type="entry name" value="CYTOCHROME C-TYPE BIOGENESIS PROTEIN CCMH"/>
    <property type="match status" value="1"/>
</dbReference>
<evidence type="ECO:0000256" key="2">
    <source>
        <dbReference type="ARBA" id="ARBA00022748"/>
    </source>
</evidence>